<dbReference type="Proteomes" id="UP000005408">
    <property type="component" value="Unassembled WGS sequence"/>
</dbReference>
<evidence type="ECO:0000313" key="2">
    <source>
        <dbReference type="EnsemblMetazoa" id="G12337.1:cds"/>
    </source>
</evidence>
<organism evidence="2 3">
    <name type="scientific">Magallana gigas</name>
    <name type="common">Pacific oyster</name>
    <name type="synonym">Crassostrea gigas</name>
    <dbReference type="NCBI Taxonomy" id="29159"/>
    <lineage>
        <taxon>Eukaryota</taxon>
        <taxon>Metazoa</taxon>
        <taxon>Spiralia</taxon>
        <taxon>Lophotrochozoa</taxon>
        <taxon>Mollusca</taxon>
        <taxon>Bivalvia</taxon>
        <taxon>Autobranchia</taxon>
        <taxon>Pteriomorphia</taxon>
        <taxon>Ostreida</taxon>
        <taxon>Ostreoidea</taxon>
        <taxon>Ostreidae</taxon>
        <taxon>Magallana</taxon>
    </lineage>
</organism>
<evidence type="ECO:0000259" key="1">
    <source>
        <dbReference type="Pfam" id="PF20266"/>
    </source>
</evidence>
<dbReference type="Pfam" id="PF20266">
    <property type="entry name" value="Mab-21_C"/>
    <property type="match status" value="1"/>
</dbReference>
<keyword evidence="3" id="KW-1185">Reference proteome</keyword>
<dbReference type="PANTHER" id="PTHR10656">
    <property type="entry name" value="CELL FATE DETERMINING PROTEIN MAB21-RELATED"/>
    <property type="match status" value="1"/>
</dbReference>
<accession>A0A8W8I4C1</accession>
<feature type="domain" description="Mab-21-like HhH/H2TH-like" evidence="1">
    <location>
        <begin position="257"/>
        <end position="339"/>
    </location>
</feature>
<dbReference type="Gene3D" id="1.10.1410.40">
    <property type="match status" value="1"/>
</dbReference>
<protein>
    <recommendedName>
        <fullName evidence="1">Mab-21-like HhH/H2TH-like domain-containing protein</fullName>
    </recommendedName>
</protein>
<reference evidence="2" key="1">
    <citation type="submission" date="2022-08" db="UniProtKB">
        <authorList>
            <consortium name="EnsemblMetazoa"/>
        </authorList>
    </citation>
    <scope>IDENTIFICATION</scope>
    <source>
        <strain evidence="2">05x7-T-G4-1.051#20</strain>
    </source>
</reference>
<sequence length="564" mass="65513">MGKSVYDGIIFFLFQQARRTSKRPQTMPGLNSRKYDPFYINPKYFWEQLQLVIGTEEDVHIRREVITLYMYALCGSNSCDYMSGSKGEGFLFYWSDVDVMLSTPSPQISMDSFHPGCAFIATRNGCQPGFCKLIQCHAKCDYYSRTGFLQLRQQMNFNVNFDLTNRGPSFSTNYPDGFDRCHALPIHPDSSNVFLKTFQTKFWNDVKSEIIKDNITVMHCVPKGPEKGDEDGHQWLISFSVIEQKIVHSLNHVQFCCYGLMKIFIHIVIDIHPDTHDTITSYHLKTVLFHVIEDIHPDFWILQNIFYCLRICLTRLLLFATKGCCPSYFIPENNLFSKTRLVEKRCTIIRNLLEVHRCENALIYYIVDLYIPLEIIGLQNGSHMLRTFYSLCFALRVVNGHRTTYRECMNSVLKIMVAIQDEENQLRIAILKYIWLLVMRRVGVIMYDKFVLTGFQSYLLSAEVALMFAQHANIFGSIYLATLWYCEKRYKKCIKLLFKGTENLATGPIFGIVYYGSLGNKCTRGPCDYTSLFENHYVNLTVKMQRASYLFPKSLLKKLPFSIS</sequence>
<dbReference type="EnsemblMetazoa" id="G12337.1">
    <property type="protein sequence ID" value="G12337.1:cds"/>
    <property type="gene ID" value="G12337"/>
</dbReference>
<dbReference type="PANTHER" id="PTHR10656:SF69">
    <property type="entry name" value="MAB-21-LIKE HHH_H2TH-LIKE DOMAIN-CONTAINING PROTEIN"/>
    <property type="match status" value="1"/>
</dbReference>
<dbReference type="AlphaFoldDB" id="A0A8W8I4C1"/>
<dbReference type="InterPro" id="IPR046906">
    <property type="entry name" value="Mab-21_HhH/H2TH-like"/>
</dbReference>
<dbReference type="SMART" id="SM01265">
    <property type="entry name" value="Mab-21"/>
    <property type="match status" value="1"/>
</dbReference>
<proteinExistence type="predicted"/>
<evidence type="ECO:0000313" key="3">
    <source>
        <dbReference type="Proteomes" id="UP000005408"/>
    </source>
</evidence>
<name>A0A8W8I4C1_MAGGI</name>
<dbReference type="InterPro" id="IPR024810">
    <property type="entry name" value="MAB21L/cGLR"/>
</dbReference>